<accession>A0A381NNW5</accession>
<organism evidence="1">
    <name type="scientific">marine metagenome</name>
    <dbReference type="NCBI Taxonomy" id="408172"/>
    <lineage>
        <taxon>unclassified sequences</taxon>
        <taxon>metagenomes</taxon>
        <taxon>ecological metagenomes</taxon>
    </lineage>
</organism>
<sequence>MRLSRLSRPGLDESGLLGPDLSWSGLDSFFSSLLNGSFISIL</sequence>
<dbReference type="EMBL" id="UINC01000434">
    <property type="protein sequence ID" value="SUZ55223.1"/>
    <property type="molecule type" value="Genomic_DNA"/>
</dbReference>
<protein>
    <submittedName>
        <fullName evidence="1">Uncharacterized protein</fullName>
    </submittedName>
</protein>
<gene>
    <name evidence="1" type="ORF">METZ01_LOCUS8077</name>
</gene>
<dbReference type="AlphaFoldDB" id="A0A381NNW5"/>
<proteinExistence type="predicted"/>
<name>A0A381NNW5_9ZZZZ</name>
<reference evidence="1" key="1">
    <citation type="submission" date="2018-05" db="EMBL/GenBank/DDBJ databases">
        <authorList>
            <person name="Lanie J.A."/>
            <person name="Ng W.-L."/>
            <person name="Kazmierczak K.M."/>
            <person name="Andrzejewski T.M."/>
            <person name="Davidsen T.M."/>
            <person name="Wayne K.J."/>
            <person name="Tettelin H."/>
            <person name="Glass J.I."/>
            <person name="Rusch D."/>
            <person name="Podicherti R."/>
            <person name="Tsui H.-C.T."/>
            <person name="Winkler M.E."/>
        </authorList>
    </citation>
    <scope>NUCLEOTIDE SEQUENCE</scope>
</reference>
<evidence type="ECO:0000313" key="1">
    <source>
        <dbReference type="EMBL" id="SUZ55223.1"/>
    </source>
</evidence>